<evidence type="ECO:0000259" key="3">
    <source>
        <dbReference type="PROSITE" id="PS50053"/>
    </source>
</evidence>
<dbReference type="PROSITE" id="PS50053">
    <property type="entry name" value="UBIQUITIN_2"/>
    <property type="match status" value="5"/>
</dbReference>
<dbReference type="AlphaFoldDB" id="A0AAD8N527"/>
<feature type="domain" description="Ubiquitin-like" evidence="3">
    <location>
        <begin position="317"/>
        <end position="392"/>
    </location>
</feature>
<dbReference type="InterPro" id="IPR000626">
    <property type="entry name" value="Ubiquitin-like_dom"/>
</dbReference>
<dbReference type="Proteomes" id="UP001237642">
    <property type="component" value="Unassembled WGS sequence"/>
</dbReference>
<feature type="domain" description="Ubiquitin-like" evidence="3">
    <location>
        <begin position="243"/>
        <end position="316"/>
    </location>
</feature>
<evidence type="ECO:0000256" key="2">
    <source>
        <dbReference type="ARBA" id="ARBA00022843"/>
    </source>
</evidence>
<dbReference type="InterPro" id="IPR029071">
    <property type="entry name" value="Ubiquitin-like_domsf"/>
</dbReference>
<dbReference type="PRINTS" id="PR00348">
    <property type="entry name" value="UBIQUITIN"/>
</dbReference>
<reference evidence="4" key="2">
    <citation type="submission" date="2023-05" db="EMBL/GenBank/DDBJ databases">
        <authorList>
            <person name="Schelkunov M.I."/>
        </authorList>
    </citation>
    <scope>NUCLEOTIDE SEQUENCE</scope>
    <source>
        <strain evidence="4">Hsosn_3</strain>
        <tissue evidence="4">Leaf</tissue>
    </source>
</reference>
<gene>
    <name evidence="4" type="ORF">POM88_001545</name>
</gene>
<dbReference type="Pfam" id="PF00240">
    <property type="entry name" value="ubiquitin"/>
    <property type="match status" value="5"/>
</dbReference>
<dbReference type="SUPFAM" id="SSF54236">
    <property type="entry name" value="Ubiquitin-like"/>
    <property type="match status" value="5"/>
</dbReference>
<evidence type="ECO:0000313" key="4">
    <source>
        <dbReference type="EMBL" id="KAK1401940.1"/>
    </source>
</evidence>
<feature type="domain" description="Ubiquitin-like" evidence="3">
    <location>
        <begin position="167"/>
        <end position="236"/>
    </location>
</feature>
<dbReference type="InterPro" id="IPR019956">
    <property type="entry name" value="Ubiquitin_dom"/>
</dbReference>
<sequence length="399" mass="45502">MFLRVPQTLKYCYSPFPTTQMQILVKFLTGNTITVVVESSDTVHILKTKIRNKVGISVDNQRLVLPGKQLEDDCTLAEYEIQDFILCLNVMNIFVKTLAGKTIPLEVEETDRIYEIKAKIYDEERVPIHHQKLIFGDEELEDHLTLTDYKTKKNSVFLLVPCVCEKMQIFVKELAGKTITLEVERSAKIHDVKAKIHDKEGIPIDHQRLVFAHKRLDDRRILADYNIQKNSTLLLVRCLCDKIQIFVKSVRTKLFTVVGCDTLDILKAKIQEREGISPHRQRLTYRGQVLDGNRTMADYDIQENATLFLHVSISGGMRICVKDLTGKTITLDVGTSDTIGVVKARIQGREGTPPQLQKLIFAGKVLEDDRTLDDYNIKGDSTLFLISRLLGCWGASYLY</sequence>
<evidence type="ECO:0000313" key="5">
    <source>
        <dbReference type="Proteomes" id="UP001237642"/>
    </source>
</evidence>
<dbReference type="InterPro" id="IPR050158">
    <property type="entry name" value="Ubiquitin_ubiquitin-like"/>
</dbReference>
<reference evidence="4" key="1">
    <citation type="submission" date="2023-02" db="EMBL/GenBank/DDBJ databases">
        <title>Genome of toxic invasive species Heracleum sosnowskyi carries increased number of genes despite the absence of recent whole-genome duplications.</title>
        <authorList>
            <person name="Schelkunov M."/>
            <person name="Shtratnikova V."/>
            <person name="Makarenko M."/>
            <person name="Klepikova A."/>
            <person name="Omelchenko D."/>
            <person name="Novikova G."/>
            <person name="Obukhova E."/>
            <person name="Bogdanov V."/>
            <person name="Penin A."/>
            <person name="Logacheva M."/>
        </authorList>
    </citation>
    <scope>NUCLEOTIDE SEQUENCE</scope>
    <source>
        <strain evidence="4">Hsosn_3</strain>
        <tissue evidence="4">Leaf</tissue>
    </source>
</reference>
<dbReference type="EMBL" id="JAUIZM010000001">
    <property type="protein sequence ID" value="KAK1401940.1"/>
    <property type="molecule type" value="Genomic_DNA"/>
</dbReference>
<evidence type="ECO:0000256" key="1">
    <source>
        <dbReference type="ARBA" id="ARBA00022499"/>
    </source>
</evidence>
<dbReference type="Gene3D" id="3.10.20.90">
    <property type="entry name" value="Phosphatidylinositol 3-kinase Catalytic Subunit, Chain A, domain 1"/>
    <property type="match status" value="5"/>
</dbReference>
<keyword evidence="1" id="KW-1017">Isopeptide bond</keyword>
<organism evidence="4 5">
    <name type="scientific">Heracleum sosnowskyi</name>
    <dbReference type="NCBI Taxonomy" id="360622"/>
    <lineage>
        <taxon>Eukaryota</taxon>
        <taxon>Viridiplantae</taxon>
        <taxon>Streptophyta</taxon>
        <taxon>Embryophyta</taxon>
        <taxon>Tracheophyta</taxon>
        <taxon>Spermatophyta</taxon>
        <taxon>Magnoliopsida</taxon>
        <taxon>eudicotyledons</taxon>
        <taxon>Gunneridae</taxon>
        <taxon>Pentapetalae</taxon>
        <taxon>asterids</taxon>
        <taxon>campanulids</taxon>
        <taxon>Apiales</taxon>
        <taxon>Apiaceae</taxon>
        <taxon>Apioideae</taxon>
        <taxon>apioid superclade</taxon>
        <taxon>Tordylieae</taxon>
        <taxon>Tordyliinae</taxon>
        <taxon>Heracleum</taxon>
    </lineage>
</organism>
<dbReference type="PANTHER" id="PTHR10666">
    <property type="entry name" value="UBIQUITIN"/>
    <property type="match status" value="1"/>
</dbReference>
<keyword evidence="2" id="KW-0832">Ubl conjugation</keyword>
<accession>A0AAD8N527</accession>
<name>A0AAD8N527_9APIA</name>
<proteinExistence type="predicted"/>
<dbReference type="GO" id="GO:0003729">
    <property type="term" value="F:mRNA binding"/>
    <property type="evidence" value="ECO:0007669"/>
    <property type="project" value="UniProtKB-ARBA"/>
</dbReference>
<dbReference type="FunFam" id="3.10.20.90:FF:000160">
    <property type="entry name" value="Polyubiquitin-C"/>
    <property type="match status" value="2"/>
</dbReference>
<comment type="caution">
    <text evidence="4">The sequence shown here is derived from an EMBL/GenBank/DDBJ whole genome shotgun (WGS) entry which is preliminary data.</text>
</comment>
<feature type="domain" description="Ubiquitin-like" evidence="3">
    <location>
        <begin position="91"/>
        <end position="160"/>
    </location>
</feature>
<dbReference type="SMART" id="SM00213">
    <property type="entry name" value="UBQ"/>
    <property type="match status" value="5"/>
</dbReference>
<protein>
    <submittedName>
        <fullName evidence="4">Ubiquitin</fullName>
    </submittedName>
</protein>
<keyword evidence="5" id="KW-1185">Reference proteome</keyword>
<feature type="domain" description="Ubiquitin-like" evidence="3">
    <location>
        <begin position="21"/>
        <end position="83"/>
    </location>
</feature>